<dbReference type="STRING" id="561061.SAMN05660862_2557"/>
<dbReference type="InterPro" id="IPR032183">
    <property type="entry name" value="PKD-like"/>
</dbReference>
<gene>
    <name evidence="2" type="ORF">SAMN05660862_2557</name>
</gene>
<dbReference type="RefSeq" id="WP_159451844.1">
    <property type="nucleotide sequence ID" value="NZ_FXAU01000004.1"/>
</dbReference>
<dbReference type="Pfam" id="PF16407">
    <property type="entry name" value="PKD_2"/>
    <property type="match status" value="1"/>
</dbReference>
<evidence type="ECO:0000256" key="1">
    <source>
        <dbReference type="SAM" id="SignalP"/>
    </source>
</evidence>
<feature type="chain" id="PRO_5012665653" evidence="1">
    <location>
        <begin position="21"/>
        <end position="520"/>
    </location>
</feature>
<dbReference type="Proteomes" id="UP000192980">
    <property type="component" value="Unassembled WGS sequence"/>
</dbReference>
<keyword evidence="1" id="KW-0732">Signal</keyword>
<sequence length="520" mass="57851">MRKLYYYAAVLLLLMAFSCAKDKGNYDYGDGEFIEISGIETSYNAISQKDTVKIAPVAKSNKEGELEYRWGIYETNVQGRVEPLDTIARTQNLSYFVKEEAKGWVLVFMARNKKTGYTQYKTTSLTVSTLFTRGWYVLKDDGTNSDLDLYLTPQNNTVSGKMEDVYSQVNGQKIQGTGVFLSFATNYKTNILNPNVFANTRTLFASTSKDIQAIGINTMKYIRNREDIFLGGARPVNGAAAVFNGSAATYILNDNQLFNIYAMSANSGLFGNRIMMDGTNSPYALSKYMFSSAGTDPILFDNTSGSFVTLGNGSGSVFTVYTDAATNTLKTKNNNHTALFLGYKSSVYLPAPDYYSRYIGYAILQDKTDPAVKRLCYLVKDKFVLTVTPEVINPSSKLYDASHYTLLVEDENLLYFVNNNEVYSRNLSNGFEQLQYAIPGSEVVTFIKHLKYTESASPGYSFNYIIVGTKSGSEYKIRMFNKVSGNLEATPVQTITGKGNANSIIYIAPSVSEYTYPSSY</sequence>
<feature type="signal peptide" evidence="1">
    <location>
        <begin position="1"/>
        <end position="20"/>
    </location>
</feature>
<dbReference type="AlphaFoldDB" id="A0A1X7K4E8"/>
<dbReference type="EMBL" id="FXAU01000004">
    <property type="protein sequence ID" value="SMG35875.1"/>
    <property type="molecule type" value="Genomic_DNA"/>
</dbReference>
<evidence type="ECO:0000313" key="2">
    <source>
        <dbReference type="EMBL" id="SMG35875.1"/>
    </source>
</evidence>
<proteinExistence type="predicted"/>
<protein>
    <submittedName>
        <fullName evidence="2">PKD-like family protein</fullName>
    </submittedName>
</protein>
<evidence type="ECO:0000313" key="3">
    <source>
        <dbReference type="Proteomes" id="UP000192980"/>
    </source>
</evidence>
<accession>A0A1X7K4E8</accession>
<reference evidence="2 3" key="1">
    <citation type="submission" date="2017-04" db="EMBL/GenBank/DDBJ databases">
        <authorList>
            <person name="Afonso C.L."/>
            <person name="Miller P.J."/>
            <person name="Scott M.A."/>
            <person name="Spackman E."/>
            <person name="Goraichik I."/>
            <person name="Dimitrov K.M."/>
            <person name="Suarez D.L."/>
            <person name="Swayne D.E."/>
        </authorList>
    </citation>
    <scope>NUCLEOTIDE SEQUENCE [LARGE SCALE GENOMIC DNA]</scope>
    <source>
        <strain evidence="2 3">DSM 22418</strain>
    </source>
</reference>
<organism evidence="2 3">
    <name type="scientific">Sphingobacterium psychroaquaticum</name>
    <dbReference type="NCBI Taxonomy" id="561061"/>
    <lineage>
        <taxon>Bacteria</taxon>
        <taxon>Pseudomonadati</taxon>
        <taxon>Bacteroidota</taxon>
        <taxon>Sphingobacteriia</taxon>
        <taxon>Sphingobacteriales</taxon>
        <taxon>Sphingobacteriaceae</taxon>
        <taxon>Sphingobacterium</taxon>
    </lineage>
</organism>
<dbReference type="PROSITE" id="PS51257">
    <property type="entry name" value="PROKAR_LIPOPROTEIN"/>
    <property type="match status" value="1"/>
</dbReference>
<dbReference type="OrthoDB" id="1061929at2"/>
<keyword evidence="3" id="KW-1185">Reference proteome</keyword>
<name>A0A1X7K4E8_9SPHI</name>